<comment type="caution">
    <text evidence="3">The sequence shown here is derived from an EMBL/GenBank/DDBJ whole genome shotgun (WGS) entry which is preliminary data.</text>
</comment>
<reference evidence="3 4" key="1">
    <citation type="submission" date="2019-03" db="EMBL/GenBank/DDBJ databases">
        <title>Genomics of glacier-inhabiting Cryobacterium strains.</title>
        <authorList>
            <person name="Liu Q."/>
            <person name="Xin Y.-H."/>
        </authorList>
    </citation>
    <scope>NUCLEOTIDE SEQUENCE [LARGE SCALE GENOMIC DNA]</scope>
    <source>
        <strain evidence="3 4">Sr59</strain>
    </source>
</reference>
<feature type="domain" description="UspA" evidence="2">
    <location>
        <begin position="17"/>
        <end position="150"/>
    </location>
</feature>
<name>A0A4R9BWY9_9MICO</name>
<dbReference type="EMBL" id="SOHM01000015">
    <property type="protein sequence ID" value="TFD91749.1"/>
    <property type="molecule type" value="Genomic_DNA"/>
</dbReference>
<feature type="domain" description="UspA" evidence="2">
    <location>
        <begin position="158"/>
        <end position="294"/>
    </location>
</feature>
<organism evidence="3 4">
    <name type="scientific">Cryobacterium lactosi</name>
    <dbReference type="NCBI Taxonomy" id="1259202"/>
    <lineage>
        <taxon>Bacteria</taxon>
        <taxon>Bacillati</taxon>
        <taxon>Actinomycetota</taxon>
        <taxon>Actinomycetes</taxon>
        <taxon>Micrococcales</taxon>
        <taxon>Microbacteriaceae</taxon>
        <taxon>Cryobacterium</taxon>
    </lineage>
</organism>
<dbReference type="PRINTS" id="PR01438">
    <property type="entry name" value="UNVRSLSTRESS"/>
</dbReference>
<evidence type="ECO:0000256" key="1">
    <source>
        <dbReference type="ARBA" id="ARBA00008791"/>
    </source>
</evidence>
<proteinExistence type="inferred from homology"/>
<dbReference type="Pfam" id="PF00582">
    <property type="entry name" value="Usp"/>
    <property type="match status" value="2"/>
</dbReference>
<dbReference type="InterPro" id="IPR006015">
    <property type="entry name" value="Universal_stress_UspA"/>
</dbReference>
<gene>
    <name evidence="3" type="ORF">E3T61_08625</name>
</gene>
<dbReference type="OrthoDB" id="4931198at2"/>
<evidence type="ECO:0000313" key="4">
    <source>
        <dbReference type="Proteomes" id="UP000298468"/>
    </source>
</evidence>
<dbReference type="AlphaFoldDB" id="A0A4R9BWY9"/>
<dbReference type="InterPro" id="IPR014729">
    <property type="entry name" value="Rossmann-like_a/b/a_fold"/>
</dbReference>
<sequence>MRGISRSTPGRTGDQLMVERVIVAVDGGPASRAALNWALARAEQVPLHLELTTVVELGWSPVGGPEDDFQPVYERALAEASRYVAQNFPEVKATSVVRRGAPVDELVRASAEADLLVIGTNKTSALVGAVHGTLPLRLAAHALCAVAVIPADWVSRGEKVVVGIEDDGTMDAPLEFAVAEAARRGVPLELVHAWSIPATLGVDFGAAVPFDALVEAHEDIVLRAFQRVRSDHPSVVASTSLLQGPAAPALVEAAATAALLVVGTHGRGAVAGLILGSVSHDVLLNMPCPVIVVPRSRRAAEQSGSGASS</sequence>
<dbReference type="CDD" id="cd00293">
    <property type="entry name" value="USP-like"/>
    <property type="match status" value="1"/>
</dbReference>
<comment type="similarity">
    <text evidence="1">Belongs to the universal stress protein A family.</text>
</comment>
<dbReference type="SUPFAM" id="SSF52402">
    <property type="entry name" value="Adenine nucleotide alpha hydrolases-like"/>
    <property type="match status" value="2"/>
</dbReference>
<dbReference type="PANTHER" id="PTHR46268">
    <property type="entry name" value="STRESS RESPONSE PROTEIN NHAX"/>
    <property type="match status" value="1"/>
</dbReference>
<dbReference type="InterPro" id="IPR006016">
    <property type="entry name" value="UspA"/>
</dbReference>
<accession>A0A4R9BWY9</accession>
<protein>
    <submittedName>
        <fullName evidence="3">Universal stress protein</fullName>
    </submittedName>
</protein>
<dbReference type="Proteomes" id="UP000298468">
    <property type="component" value="Unassembled WGS sequence"/>
</dbReference>
<dbReference type="Gene3D" id="3.40.50.620">
    <property type="entry name" value="HUPs"/>
    <property type="match status" value="2"/>
</dbReference>
<keyword evidence="4" id="KW-1185">Reference proteome</keyword>
<dbReference type="PANTHER" id="PTHR46268:SF6">
    <property type="entry name" value="UNIVERSAL STRESS PROTEIN UP12"/>
    <property type="match status" value="1"/>
</dbReference>
<evidence type="ECO:0000313" key="3">
    <source>
        <dbReference type="EMBL" id="TFD91749.1"/>
    </source>
</evidence>
<evidence type="ECO:0000259" key="2">
    <source>
        <dbReference type="Pfam" id="PF00582"/>
    </source>
</evidence>